<dbReference type="EMBL" id="DS231631">
    <property type="protein sequence ID" value="EDU44578.1"/>
    <property type="molecule type" value="Genomic_DNA"/>
</dbReference>
<evidence type="ECO:0000313" key="1">
    <source>
        <dbReference type="EMBL" id="EDU44578.1"/>
    </source>
</evidence>
<gene>
    <name evidence="1" type="ORF">PTRG_11528</name>
</gene>
<accession>B2WN79</accession>
<dbReference type="HOGENOM" id="CLU_987450_0_0_1"/>
<proteinExistence type="predicted"/>
<dbReference type="Proteomes" id="UP000001471">
    <property type="component" value="Unassembled WGS sequence"/>
</dbReference>
<dbReference type="KEGG" id="ptrr:6349845"/>
<organism evidence="1 2">
    <name type="scientific">Pyrenophora tritici-repentis (strain Pt-1C-BFP)</name>
    <name type="common">Wheat tan spot fungus</name>
    <name type="synonym">Drechslera tritici-repentis</name>
    <dbReference type="NCBI Taxonomy" id="426418"/>
    <lineage>
        <taxon>Eukaryota</taxon>
        <taxon>Fungi</taxon>
        <taxon>Dikarya</taxon>
        <taxon>Ascomycota</taxon>
        <taxon>Pezizomycotina</taxon>
        <taxon>Dothideomycetes</taxon>
        <taxon>Pleosporomycetidae</taxon>
        <taxon>Pleosporales</taxon>
        <taxon>Pleosporineae</taxon>
        <taxon>Pleosporaceae</taxon>
        <taxon>Pyrenophora</taxon>
    </lineage>
</organism>
<sequence length="282" mass="31899">MTIHPHFAVLQKLRHLEFKSSGNFHWILAKSPALDSIEFKVASSILPDDTAEVNPIITQMTPPLRSDICIPENNVYDYFVPSLAHSPPAYPVDVDEVKALSPTLTTLVISVPDRGDVGSDYLDYPLSSDGSTSFKGLKRLAIPYQALFYKVDPQWLHVQIRMDELLPSALETLEVYTPEVALLDWLDTLPYYREHLPALNRVDFFTSQWFGDGYEAFVFKTYPHPAFGILSKAQVTFDISALRWSESLGRHIVELYSILSLETTELKKYTGNTVQDTVVNDT</sequence>
<name>B2WN79_PYRTR</name>
<reference evidence="2" key="1">
    <citation type="journal article" date="2013" name="G3 (Bethesda)">
        <title>Comparative genomics of a plant-pathogenic fungus, Pyrenophora tritici-repentis, reveals transduplication and the impact of repeat elements on pathogenicity and population divergence.</title>
        <authorList>
            <person name="Manning V.A."/>
            <person name="Pandelova I."/>
            <person name="Dhillon B."/>
            <person name="Wilhelm L.J."/>
            <person name="Goodwin S.B."/>
            <person name="Berlin A.M."/>
            <person name="Figueroa M."/>
            <person name="Freitag M."/>
            <person name="Hane J.K."/>
            <person name="Henrissat B."/>
            <person name="Holman W.H."/>
            <person name="Kodira C.D."/>
            <person name="Martin J."/>
            <person name="Oliver R.P."/>
            <person name="Robbertse B."/>
            <person name="Schackwitz W."/>
            <person name="Schwartz D.C."/>
            <person name="Spatafora J.W."/>
            <person name="Turgeon B.G."/>
            <person name="Yandava C."/>
            <person name="Young S."/>
            <person name="Zhou S."/>
            <person name="Zeng Q."/>
            <person name="Grigoriev I.V."/>
            <person name="Ma L.-J."/>
            <person name="Ciuffetti L.M."/>
        </authorList>
    </citation>
    <scope>NUCLEOTIDE SEQUENCE [LARGE SCALE GENOMIC DNA]</scope>
    <source>
        <strain evidence="2">Pt-1C-BFP</strain>
    </source>
</reference>
<dbReference type="AlphaFoldDB" id="B2WN79"/>
<dbReference type="RefSeq" id="XP_001941859.2">
    <property type="nucleotide sequence ID" value="XM_001941824.2"/>
</dbReference>
<dbReference type="OrthoDB" id="3668232at2759"/>
<evidence type="ECO:0000313" key="2">
    <source>
        <dbReference type="Proteomes" id="UP000001471"/>
    </source>
</evidence>
<protein>
    <submittedName>
        <fullName evidence="1">Uncharacterized protein</fullName>
    </submittedName>
</protein>
<dbReference type="GeneID" id="6349845"/>
<dbReference type="InParanoid" id="B2WN79"/>